<keyword evidence="6 9" id="KW-0812">Transmembrane</keyword>
<evidence type="ECO:0000256" key="8">
    <source>
        <dbReference type="ARBA" id="ARBA00023136"/>
    </source>
</evidence>
<dbReference type="Pfam" id="PF02501">
    <property type="entry name" value="T2SSI"/>
    <property type="match status" value="1"/>
</dbReference>
<dbReference type="NCBIfam" id="TIGR01707">
    <property type="entry name" value="gspI"/>
    <property type="match status" value="1"/>
</dbReference>
<sequence length="132" mass="14420">MAAKWLVMPRRPRHHRHDTGFSLLEMLVALAVFSIAALALIKLQGASLMQTAELDSRLYSEITVRNLAVEALTDPNPPALGDAEGSLTNAGRSFTWRRNTTAMEGGEMLRIDLAVRQGTGPDVTLTVLRPVL</sequence>
<comment type="caution">
    <text evidence="11">The sequence shown here is derived from an EMBL/GenBank/DDBJ whole genome shotgun (WGS) entry which is preliminary data.</text>
</comment>
<keyword evidence="3" id="KW-1003">Cell membrane</keyword>
<evidence type="ECO:0000259" key="10">
    <source>
        <dbReference type="Pfam" id="PF02501"/>
    </source>
</evidence>
<keyword evidence="5 9" id="KW-0997">Cell inner membrane</keyword>
<feature type="transmembrane region" description="Helical" evidence="9">
    <location>
        <begin position="21"/>
        <end position="41"/>
    </location>
</feature>
<evidence type="ECO:0000313" key="11">
    <source>
        <dbReference type="EMBL" id="PXW79175.1"/>
    </source>
</evidence>
<dbReference type="EMBL" id="QJJM01000001">
    <property type="protein sequence ID" value="PXW79175.1"/>
    <property type="molecule type" value="Genomic_DNA"/>
</dbReference>
<dbReference type="NCBIfam" id="TIGR02532">
    <property type="entry name" value="IV_pilin_GFxxxE"/>
    <property type="match status" value="1"/>
</dbReference>
<dbReference type="Pfam" id="PF07963">
    <property type="entry name" value="N_methyl"/>
    <property type="match status" value="1"/>
</dbReference>
<dbReference type="PANTHER" id="PTHR38779:SF2">
    <property type="entry name" value="TYPE II SECRETION SYSTEM PROTEIN I-RELATED"/>
    <property type="match status" value="1"/>
</dbReference>
<comment type="function">
    <text evidence="9">Component of the type II secretion system required for the energy-dependent secretion of extracellular factors such as proteases and toxins from the periplasm.</text>
</comment>
<keyword evidence="4 9" id="KW-0488">Methylation</keyword>
<evidence type="ECO:0000256" key="7">
    <source>
        <dbReference type="ARBA" id="ARBA00022989"/>
    </source>
</evidence>
<dbReference type="Proteomes" id="UP000248014">
    <property type="component" value="Unassembled WGS sequence"/>
</dbReference>
<dbReference type="InterPro" id="IPR003413">
    <property type="entry name" value="T2SS_GspI_C"/>
</dbReference>
<evidence type="ECO:0000256" key="2">
    <source>
        <dbReference type="ARBA" id="ARBA00008358"/>
    </source>
</evidence>
<comment type="subunit">
    <text evidence="9">Type II secretion is composed of four main components: the outer membrane complex, the inner membrane complex, the cytoplasmic secretion ATPase and the periplasm-spanning pseudopilus.</text>
</comment>
<evidence type="ECO:0000256" key="6">
    <source>
        <dbReference type="ARBA" id="ARBA00022692"/>
    </source>
</evidence>
<dbReference type="AlphaFoldDB" id="A0A2V3VGL9"/>
<dbReference type="InterPro" id="IPR012902">
    <property type="entry name" value="N_methyl_site"/>
</dbReference>
<keyword evidence="12" id="KW-1185">Reference proteome</keyword>
<keyword evidence="7 9" id="KW-1133">Transmembrane helix</keyword>
<dbReference type="GO" id="GO:0015627">
    <property type="term" value="C:type II protein secretion system complex"/>
    <property type="evidence" value="ECO:0007669"/>
    <property type="project" value="UniProtKB-UniRule"/>
</dbReference>
<keyword evidence="8 9" id="KW-0472">Membrane</keyword>
<dbReference type="GO" id="GO:0015628">
    <property type="term" value="P:protein secretion by the type II secretion system"/>
    <property type="evidence" value="ECO:0007669"/>
    <property type="project" value="UniProtKB-UniRule"/>
</dbReference>
<gene>
    <name evidence="11" type="ORF">C7451_101238</name>
</gene>
<comment type="PTM">
    <text evidence="9">Cleaved by prepilin peptidase.</text>
</comment>
<comment type="similarity">
    <text evidence="2 9">Belongs to the GSP I family.</text>
</comment>
<evidence type="ECO:0000256" key="4">
    <source>
        <dbReference type="ARBA" id="ARBA00022481"/>
    </source>
</evidence>
<reference evidence="11 12" key="1">
    <citation type="submission" date="2018-05" db="EMBL/GenBank/DDBJ databases">
        <title>Genomic Encyclopedia of Type Strains, Phase IV (KMG-IV): sequencing the most valuable type-strain genomes for metagenomic binning, comparative biology and taxonomic classification.</title>
        <authorList>
            <person name="Goeker M."/>
        </authorList>
    </citation>
    <scope>NUCLEOTIDE SEQUENCE [LARGE SCALE GENOMIC DNA]</scope>
    <source>
        <strain evidence="11 12">DSM 3183</strain>
    </source>
</reference>
<dbReference type="PANTHER" id="PTHR38779">
    <property type="entry name" value="TYPE II SECRETION SYSTEM PROTEIN I-RELATED"/>
    <property type="match status" value="1"/>
</dbReference>
<dbReference type="GO" id="GO:0005886">
    <property type="term" value="C:plasma membrane"/>
    <property type="evidence" value="ECO:0007669"/>
    <property type="project" value="UniProtKB-SubCell"/>
</dbReference>
<evidence type="ECO:0000313" key="12">
    <source>
        <dbReference type="Proteomes" id="UP000248014"/>
    </source>
</evidence>
<proteinExistence type="inferred from homology"/>
<protein>
    <recommendedName>
        <fullName evidence="9">Type II secretion system protein I</fullName>
        <shortName evidence="9">T2SS minor pseudopilin I</shortName>
    </recommendedName>
</protein>
<feature type="domain" description="Type II secretion system protein GspI C-terminal" evidence="10">
    <location>
        <begin position="54"/>
        <end position="127"/>
    </location>
</feature>
<name>A0A2V3VGL9_9SPHN</name>
<comment type="subcellular location">
    <subcellularLocation>
        <location evidence="1 9">Cell inner membrane</location>
        <topology evidence="1 9">Single-pass membrane protein</topology>
    </subcellularLocation>
</comment>
<evidence type="ECO:0000256" key="9">
    <source>
        <dbReference type="RuleBase" id="RU368030"/>
    </source>
</evidence>
<dbReference type="InterPro" id="IPR010052">
    <property type="entry name" value="T2SS_protein-GspI"/>
</dbReference>
<evidence type="ECO:0000256" key="3">
    <source>
        <dbReference type="ARBA" id="ARBA00022475"/>
    </source>
</evidence>
<evidence type="ECO:0000256" key="1">
    <source>
        <dbReference type="ARBA" id="ARBA00004377"/>
    </source>
</evidence>
<evidence type="ECO:0000256" key="5">
    <source>
        <dbReference type="ARBA" id="ARBA00022519"/>
    </source>
</evidence>
<dbReference type="InterPro" id="IPR045584">
    <property type="entry name" value="Pilin-like"/>
</dbReference>
<accession>A0A2V3VGL9</accession>
<dbReference type="SUPFAM" id="SSF54523">
    <property type="entry name" value="Pili subunits"/>
    <property type="match status" value="1"/>
</dbReference>
<dbReference type="PROSITE" id="PS00409">
    <property type="entry name" value="PROKAR_NTER_METHYL"/>
    <property type="match status" value="1"/>
</dbReference>
<dbReference type="Gene3D" id="3.30.1300.30">
    <property type="entry name" value="GSPII I/J protein-like"/>
    <property type="match status" value="1"/>
</dbReference>
<organism evidence="11 12">
    <name type="scientific">Blastomonas natatoria</name>
    <dbReference type="NCBI Taxonomy" id="34015"/>
    <lineage>
        <taxon>Bacteria</taxon>
        <taxon>Pseudomonadati</taxon>
        <taxon>Pseudomonadota</taxon>
        <taxon>Alphaproteobacteria</taxon>
        <taxon>Sphingomonadales</taxon>
        <taxon>Sphingomonadaceae</taxon>
        <taxon>Blastomonas</taxon>
    </lineage>
</organism>